<proteinExistence type="predicted"/>
<dbReference type="EMBL" id="VSRR010054378">
    <property type="protein sequence ID" value="MPC80560.1"/>
    <property type="molecule type" value="Genomic_DNA"/>
</dbReference>
<sequence>MIKLASVSSQSRLALIPAVGRASASLARGEAQPSRPMVTGRRGGDVAEVLRTVQRPSSYNVPHYPRNILRTLLNLSKHLQTPSAATDSRLSCSQGFTNFLSTP</sequence>
<reference evidence="1 2" key="1">
    <citation type="submission" date="2019-05" db="EMBL/GenBank/DDBJ databases">
        <title>Another draft genome of Portunus trituberculatus and its Hox gene families provides insights of decapod evolution.</title>
        <authorList>
            <person name="Jeong J.-H."/>
            <person name="Song I."/>
            <person name="Kim S."/>
            <person name="Choi T."/>
            <person name="Kim D."/>
            <person name="Ryu S."/>
            <person name="Kim W."/>
        </authorList>
    </citation>
    <scope>NUCLEOTIDE SEQUENCE [LARGE SCALE GENOMIC DNA]</scope>
    <source>
        <tissue evidence="1">Muscle</tissue>
    </source>
</reference>
<accession>A0A5B7I7Q6</accession>
<protein>
    <submittedName>
        <fullName evidence="1">Uncharacterized protein</fullName>
    </submittedName>
</protein>
<evidence type="ECO:0000313" key="1">
    <source>
        <dbReference type="EMBL" id="MPC80560.1"/>
    </source>
</evidence>
<organism evidence="1 2">
    <name type="scientific">Portunus trituberculatus</name>
    <name type="common">Swimming crab</name>
    <name type="synonym">Neptunus trituberculatus</name>
    <dbReference type="NCBI Taxonomy" id="210409"/>
    <lineage>
        <taxon>Eukaryota</taxon>
        <taxon>Metazoa</taxon>
        <taxon>Ecdysozoa</taxon>
        <taxon>Arthropoda</taxon>
        <taxon>Crustacea</taxon>
        <taxon>Multicrustacea</taxon>
        <taxon>Malacostraca</taxon>
        <taxon>Eumalacostraca</taxon>
        <taxon>Eucarida</taxon>
        <taxon>Decapoda</taxon>
        <taxon>Pleocyemata</taxon>
        <taxon>Brachyura</taxon>
        <taxon>Eubrachyura</taxon>
        <taxon>Portunoidea</taxon>
        <taxon>Portunidae</taxon>
        <taxon>Portuninae</taxon>
        <taxon>Portunus</taxon>
    </lineage>
</organism>
<evidence type="ECO:0000313" key="2">
    <source>
        <dbReference type="Proteomes" id="UP000324222"/>
    </source>
</evidence>
<comment type="caution">
    <text evidence="1">The sequence shown here is derived from an EMBL/GenBank/DDBJ whole genome shotgun (WGS) entry which is preliminary data.</text>
</comment>
<dbReference type="Proteomes" id="UP000324222">
    <property type="component" value="Unassembled WGS sequence"/>
</dbReference>
<name>A0A5B7I7Q6_PORTR</name>
<dbReference type="AlphaFoldDB" id="A0A5B7I7Q6"/>
<gene>
    <name evidence="1" type="ORF">E2C01_075141</name>
</gene>
<keyword evidence="2" id="KW-1185">Reference proteome</keyword>